<dbReference type="GO" id="GO:0004061">
    <property type="term" value="F:arylformamidase activity"/>
    <property type="evidence" value="ECO:0007669"/>
    <property type="project" value="InterPro"/>
</dbReference>
<dbReference type="InParanoid" id="A0A1S3I513"/>
<dbReference type="SUPFAM" id="SSF102198">
    <property type="entry name" value="Putative cyclase"/>
    <property type="match status" value="2"/>
</dbReference>
<dbReference type="OrthoDB" id="7108654at2759"/>
<proteinExistence type="inferred from homology"/>
<sequence>MIYMSLSLTSEKMASTSVLMLLLCNHIVHAHWSPAAHEIIDMTYAVSEDSLVWPGREGNGFRYKRIYRGPVDFGAGWLEDHDICRPEHHSTHMDAPAHFARGKWHMQDIPPHRFFGTAIKVDISAKADLNPNSNLEVEDLMNWERVNGKIPDGAILFVYTGWGKYIDNRTAFFGYNGTGNARDSDGHSRLNFPAVAESAAKWLAENRRISAVGIDSPSMGPSKTGLAHLPLSKNNIYLADVVANLDKLPPKGYSVAMLPMKIKDGSGGPLRIIAFKTVQVSPGPADVIDLTYALDNTTVAWPGSASFVLLVRRRGYTRLGNNTVWTEINDFCGPEHIGTHLDAPAHFIKGSWRIHQIPAHTLIGPAIRVDISQKAANNPDATLTVKDLHDWEYENGRIPDNAMVFLYSGWGKYVDDYEKYLGTANRTHWKNDQGQALVHFPGFSGEAAEWLVNNRKIIGVGSDARSVDAGQTTSLPAHVAFLGAKLLALESVANLDKLPPTGYTAFVFHMVHVDGSGAPTRLVAVNNSAISFNSDDTKAASSGFVLHPLSAILFLPSLFILTQSLL</sequence>
<dbReference type="Proteomes" id="UP000085678">
    <property type="component" value="Unplaced"/>
</dbReference>
<evidence type="ECO:0000256" key="2">
    <source>
        <dbReference type="SAM" id="SignalP"/>
    </source>
</evidence>
<dbReference type="GO" id="GO:0019441">
    <property type="term" value="P:L-tryptophan catabolic process to kynurenine"/>
    <property type="evidence" value="ECO:0007669"/>
    <property type="project" value="InterPro"/>
</dbReference>
<gene>
    <name evidence="4" type="primary">LOC106161053</name>
</gene>
<feature type="signal peptide" evidence="2">
    <location>
        <begin position="1"/>
        <end position="30"/>
    </location>
</feature>
<dbReference type="Gene3D" id="3.50.30.50">
    <property type="entry name" value="Putative cyclase"/>
    <property type="match status" value="2"/>
</dbReference>
<dbReference type="PANTHER" id="PTHR31118">
    <property type="entry name" value="CYCLASE-LIKE PROTEIN 2"/>
    <property type="match status" value="1"/>
</dbReference>
<dbReference type="AlphaFoldDB" id="A0A1S3I513"/>
<keyword evidence="2" id="KW-0732">Signal</keyword>
<dbReference type="STRING" id="7574.A0A1S3I513"/>
<name>A0A1S3I513_LINAN</name>
<dbReference type="Pfam" id="PF04199">
    <property type="entry name" value="Cyclase"/>
    <property type="match status" value="2"/>
</dbReference>
<evidence type="ECO:0000313" key="4">
    <source>
        <dbReference type="RefSeq" id="XP_013393357.1"/>
    </source>
</evidence>
<reference evidence="4" key="1">
    <citation type="submission" date="2025-08" db="UniProtKB">
        <authorList>
            <consortium name="RefSeq"/>
        </authorList>
    </citation>
    <scope>IDENTIFICATION</scope>
    <source>
        <tissue evidence="4">Gonads</tissue>
    </source>
</reference>
<dbReference type="RefSeq" id="XP_013393357.1">
    <property type="nucleotide sequence ID" value="XM_013537903.1"/>
</dbReference>
<protein>
    <submittedName>
        <fullName evidence="4">Uncharacterized protein LOC106161053</fullName>
    </submittedName>
</protein>
<feature type="chain" id="PRO_5010168121" evidence="2">
    <location>
        <begin position="31"/>
        <end position="566"/>
    </location>
</feature>
<dbReference type="InterPro" id="IPR037175">
    <property type="entry name" value="KFase_sf"/>
</dbReference>
<dbReference type="InterPro" id="IPR007325">
    <property type="entry name" value="KFase/CYL"/>
</dbReference>
<comment type="similarity">
    <text evidence="1">Belongs to the Cyclase 1 superfamily.</text>
</comment>
<evidence type="ECO:0000313" key="3">
    <source>
        <dbReference type="Proteomes" id="UP000085678"/>
    </source>
</evidence>
<dbReference type="GeneID" id="106161053"/>
<accession>A0A1S3I513</accession>
<dbReference type="KEGG" id="lak:106161053"/>
<organism evidence="3 4">
    <name type="scientific">Lingula anatina</name>
    <name type="common">Brachiopod</name>
    <name type="synonym">Lingula unguis</name>
    <dbReference type="NCBI Taxonomy" id="7574"/>
    <lineage>
        <taxon>Eukaryota</taxon>
        <taxon>Metazoa</taxon>
        <taxon>Spiralia</taxon>
        <taxon>Lophotrochozoa</taxon>
        <taxon>Brachiopoda</taxon>
        <taxon>Linguliformea</taxon>
        <taxon>Lingulata</taxon>
        <taxon>Lingulida</taxon>
        <taxon>Linguloidea</taxon>
        <taxon>Lingulidae</taxon>
        <taxon>Lingula</taxon>
    </lineage>
</organism>
<evidence type="ECO:0000256" key="1">
    <source>
        <dbReference type="ARBA" id="ARBA00007865"/>
    </source>
</evidence>
<dbReference type="PANTHER" id="PTHR31118:SF12">
    <property type="entry name" value="CYCLASE-LIKE PROTEIN 2"/>
    <property type="match status" value="1"/>
</dbReference>
<keyword evidence="3" id="KW-1185">Reference proteome</keyword>